<evidence type="ECO:0000313" key="9">
    <source>
        <dbReference type="EMBL" id="HGQ74242.1"/>
    </source>
</evidence>
<feature type="transmembrane region" description="Helical" evidence="7">
    <location>
        <begin position="802"/>
        <end position="820"/>
    </location>
</feature>
<dbReference type="GO" id="GO:0022857">
    <property type="term" value="F:transmembrane transporter activity"/>
    <property type="evidence" value="ECO:0007669"/>
    <property type="project" value="TreeGrafter"/>
</dbReference>
<sequence>MKSIFSKHLLLVIIPTALIISLLYSIVPHSIVYQKTAHMFQYSSSTAYSINITDFYWDSILNDLYNLSNLTDKTTGSSGFNYFTWYIYNKLRGLPGVKVILQNYTIPIPVDNGSFIEYSGGSIKAYPMYPSGGVPVNTFIEGKAIVLKSLDDMNHKILENSIVFIDMGVNWDWINLLDPSIGVKAVIFYRSESIVRSRVYDKYFDAPVNLPLGYVSMSYDELLNTVNGSDIRVRLSSKWDVREAYNIVVYVKGVSNDYTILLVTHYDSWSPVVGLAPGASDTIAPLYLTHLVEYMVNNTPPYDTIVVFFSGFYQGLVGHRLFVEEYIHQRKPIVEELAIDPQRTLIIGLDITYGSKYVTPVSIGYFYSAQDIGITAGPLNYYSGFINTVFSEQEYRIIGDPIFRRIVEYSTSSATWWQLVPGPYWLDTEPFWSSGLPAFTLKTAFSENRFRSTPVDFIERLLEDNDNVRIQLKLIDRVLSAIFSKDQKSLSSAISTGLSPRAPTRTPRTARNEMFTKLTGRVYIWDPFRDTKEEISKYGFRNALVIVRAGSRTRSSNTWNVRLAVFTDSDGFFELTGLHHYVATSLEITALLLDSEGKVFALSIGGRISTGSNIGIGEAEIGSREAPWEVYVYPYNGSITINMLVNPSDLQTPFEGAGIGVGIIESETQAPPQFYRIYVDETGYTVIYVDKYMDYDIIIGPNPVMYVYTNVKPGSKLSTLKGLEDTIRICEERYLLLKNYGIANPVVENYLNISKSLYNNALSNLENRRYTDYLTNLYAGLSTANQLYASVKSTYLDITNTGILYSVLLVLSGFIFGLLFRKHGQKPVSVFIKTLLVLIALGSIFGLLHPAFKLTTNAIMAVIGFVAFILTIPILLVLISDFNEALAAIRRAVKGIHKVEVSKFATSYVALSYGVEHMRRRKLRTALTLTTLIVIVIGLVLFTSLTSYVEPKPIAVKSTPTRPEGYLIQLEGIDRNFPLGSLFLELTRSVVSRDSYGRFWYTGTVYVMLEKDPSKRMDFEGIIAIDPSEFTKLNLTGIIIAGTFFTECSCREVLIPKTSVDDLRIKYNVTISVNDTVLVMGVPFRIIGIYDDEVFMNIRELERDAPLTPVKGFPRSRAYRVIIIPTCIIYENPWLSKGVSLFLAQIAIYMEGSIAEAKASELIKVFPTVDFYLYSINKGVYKYSKLIAIRGSGFYYIVPPLIIASISVSSVLLGSLYERRREIYIYASIGLSPLQIGLMFLAETIAYGLISVVVGYATSLAATNILANMYPEAFKPNYSSGYVVLSLGFTMVAVVLATLYPIYKAGRMALPSLKRKWEYPTKPVGDEWIIPLPFKFTSFRDLSGAFTYIFERLSSFTSIDVGNFVIEKIDIDKRVESNGVNYILRGEVRLKPWQAGIKQLFEIKAIMIKPEEWDLSIYIKRISGNPTIWFKSNKYFIDDLRKQLLLWRTLSQEDKDIYIQKSILA</sequence>
<feature type="transmembrane region" description="Helical" evidence="7">
    <location>
        <begin position="1223"/>
        <end position="1242"/>
    </location>
</feature>
<evidence type="ECO:0000256" key="6">
    <source>
        <dbReference type="ARBA" id="ARBA00038076"/>
    </source>
</evidence>
<organism evidence="9">
    <name type="scientific">Staphylothermus marinus</name>
    <dbReference type="NCBI Taxonomy" id="2280"/>
    <lineage>
        <taxon>Archaea</taxon>
        <taxon>Thermoproteota</taxon>
        <taxon>Thermoprotei</taxon>
        <taxon>Desulfurococcales</taxon>
        <taxon>Desulfurococcaceae</taxon>
        <taxon>Staphylothermus</taxon>
    </lineage>
</organism>
<dbReference type="SUPFAM" id="SSF53187">
    <property type="entry name" value="Zn-dependent exopeptidases"/>
    <property type="match status" value="1"/>
</dbReference>
<feature type="transmembrane region" description="Helical" evidence="7">
    <location>
        <begin position="1248"/>
        <end position="1270"/>
    </location>
</feature>
<dbReference type="EMBL" id="DTBP01000028">
    <property type="protein sequence ID" value="HGQ74242.1"/>
    <property type="molecule type" value="Genomic_DNA"/>
</dbReference>
<feature type="transmembrane region" description="Helical" evidence="7">
    <location>
        <begin position="926"/>
        <end position="949"/>
    </location>
</feature>
<dbReference type="InterPro" id="IPR003838">
    <property type="entry name" value="ABC3_permease_C"/>
</dbReference>
<proteinExistence type="inferred from homology"/>
<feature type="transmembrane region" description="Helical" evidence="7">
    <location>
        <begin position="1282"/>
        <end position="1303"/>
    </location>
</feature>
<dbReference type="PANTHER" id="PTHR30572">
    <property type="entry name" value="MEMBRANE COMPONENT OF TRANSPORTER-RELATED"/>
    <property type="match status" value="1"/>
</dbReference>
<comment type="subcellular location">
    <subcellularLocation>
        <location evidence="1">Cell membrane</location>
        <topology evidence="1">Multi-pass membrane protein</topology>
    </subcellularLocation>
</comment>
<evidence type="ECO:0000259" key="8">
    <source>
        <dbReference type="Pfam" id="PF02687"/>
    </source>
</evidence>
<dbReference type="Pfam" id="PF02687">
    <property type="entry name" value="FtsX"/>
    <property type="match status" value="1"/>
</dbReference>
<evidence type="ECO:0000256" key="2">
    <source>
        <dbReference type="ARBA" id="ARBA00022475"/>
    </source>
</evidence>
<comment type="caution">
    <text evidence="9">The sequence shown here is derived from an EMBL/GenBank/DDBJ whole genome shotgun (WGS) entry which is preliminary data.</text>
</comment>
<gene>
    <name evidence="9" type="ORF">ENU20_04105</name>
</gene>
<keyword evidence="5 7" id="KW-0472">Membrane</keyword>
<dbReference type="GO" id="GO:0005886">
    <property type="term" value="C:plasma membrane"/>
    <property type="evidence" value="ECO:0007669"/>
    <property type="project" value="UniProtKB-SubCell"/>
</dbReference>
<keyword evidence="4 7" id="KW-1133">Transmembrane helix</keyword>
<accession>A0A7C4JMB1</accession>
<evidence type="ECO:0000256" key="1">
    <source>
        <dbReference type="ARBA" id="ARBA00004651"/>
    </source>
</evidence>
<protein>
    <submittedName>
        <fullName evidence="9">FtsX-like permease family protein</fullName>
    </submittedName>
</protein>
<reference evidence="9" key="1">
    <citation type="journal article" date="2020" name="mSystems">
        <title>Genome- and Community-Level Interaction Insights into Carbon Utilization and Element Cycling Functions of Hydrothermarchaeota in Hydrothermal Sediment.</title>
        <authorList>
            <person name="Zhou Z."/>
            <person name="Liu Y."/>
            <person name="Xu W."/>
            <person name="Pan J."/>
            <person name="Luo Z.H."/>
            <person name="Li M."/>
        </authorList>
    </citation>
    <scope>NUCLEOTIDE SEQUENCE [LARGE SCALE GENOMIC DNA]</scope>
    <source>
        <strain evidence="9">SpSt-648</strain>
    </source>
</reference>
<feature type="transmembrane region" description="Helical" evidence="7">
    <location>
        <begin position="832"/>
        <end position="852"/>
    </location>
</feature>
<feature type="transmembrane region" description="Helical" evidence="7">
    <location>
        <begin position="1194"/>
        <end position="1216"/>
    </location>
</feature>
<keyword evidence="2" id="KW-1003">Cell membrane</keyword>
<evidence type="ECO:0000256" key="7">
    <source>
        <dbReference type="SAM" id="Phobius"/>
    </source>
</evidence>
<dbReference type="Gene3D" id="3.40.630.10">
    <property type="entry name" value="Zn peptidases"/>
    <property type="match status" value="1"/>
</dbReference>
<evidence type="ECO:0000256" key="5">
    <source>
        <dbReference type="ARBA" id="ARBA00023136"/>
    </source>
</evidence>
<dbReference type="InterPro" id="IPR050250">
    <property type="entry name" value="Macrolide_Exporter_MacB"/>
</dbReference>
<feature type="transmembrane region" description="Helical" evidence="7">
    <location>
        <begin position="858"/>
        <end position="879"/>
    </location>
</feature>
<evidence type="ECO:0000256" key="4">
    <source>
        <dbReference type="ARBA" id="ARBA00022989"/>
    </source>
</evidence>
<feature type="domain" description="ABC3 transporter permease C-terminal" evidence="8">
    <location>
        <begin position="1201"/>
        <end position="1308"/>
    </location>
</feature>
<comment type="similarity">
    <text evidence="6">Belongs to the ABC-4 integral membrane protein family.</text>
</comment>
<evidence type="ECO:0000256" key="3">
    <source>
        <dbReference type="ARBA" id="ARBA00022692"/>
    </source>
</evidence>
<dbReference type="PANTHER" id="PTHR30572:SF4">
    <property type="entry name" value="ABC TRANSPORTER PERMEASE YTRF"/>
    <property type="match status" value="1"/>
</dbReference>
<keyword evidence="3 7" id="KW-0812">Transmembrane</keyword>
<name>A0A7C4JMB1_STAMA</name>